<accession>A0ACC0WVY8</accession>
<dbReference type="EMBL" id="CM047580">
    <property type="protein sequence ID" value="KAI9922190.1"/>
    <property type="molecule type" value="Genomic_DNA"/>
</dbReference>
<sequence>MRIPASRRLNAEDNADLLMSITEEEIHMAIKGIERRKAGGSDGLNNDFYTDFELEVTPALLRTVNDIMKGGGNSGILFTSTHHSIEKKGDSANAMDYRPISLLQTSYMIFTKVLAMRLQKFLGRLIGDTQQGFVYLQKMDKSVVMMLELLRTKSTTTPQSLAECGGILLLDFAKVYDTLDRCYLFAVLEKFGLAERFISLIKRIHTGTTASMQVNSGIHQGCPLSPLIFILVEEPLGLALVQNHQVGRAMEMVKFFGTVSGLYIQPSKCQYIFLTQTEVCKKWFGIPVLEQNVTTRYLGHQVGVQPLAHTNWAVRIIAIKRRVITATNCGTSVIERIQVFNAVIIPAILLQRKCFRRHQQY</sequence>
<gene>
    <name evidence="1" type="ORF">PsorP6_001763</name>
</gene>
<evidence type="ECO:0000313" key="1">
    <source>
        <dbReference type="EMBL" id="KAI9922190.1"/>
    </source>
</evidence>
<protein>
    <submittedName>
        <fullName evidence="1">Uncharacterized protein</fullName>
    </submittedName>
</protein>
<evidence type="ECO:0000313" key="2">
    <source>
        <dbReference type="Proteomes" id="UP001163321"/>
    </source>
</evidence>
<organism evidence="1 2">
    <name type="scientific">Peronosclerospora sorghi</name>
    <dbReference type="NCBI Taxonomy" id="230839"/>
    <lineage>
        <taxon>Eukaryota</taxon>
        <taxon>Sar</taxon>
        <taxon>Stramenopiles</taxon>
        <taxon>Oomycota</taxon>
        <taxon>Peronosporomycetes</taxon>
        <taxon>Peronosporales</taxon>
        <taxon>Peronosporaceae</taxon>
        <taxon>Peronosclerospora</taxon>
    </lineage>
</organism>
<keyword evidence="2" id="KW-1185">Reference proteome</keyword>
<name>A0ACC0WVY8_9STRA</name>
<proteinExistence type="predicted"/>
<reference evidence="1 2" key="1">
    <citation type="journal article" date="2022" name="bioRxiv">
        <title>The genome of the oomycete Peronosclerospora sorghi, a cosmopolitan pathogen of maize and sorghum, is inflated with dispersed pseudogenes.</title>
        <authorList>
            <person name="Fletcher K."/>
            <person name="Martin F."/>
            <person name="Isakeit T."/>
            <person name="Cavanaugh K."/>
            <person name="Magill C."/>
            <person name="Michelmore R."/>
        </authorList>
    </citation>
    <scope>NUCLEOTIDE SEQUENCE [LARGE SCALE GENOMIC DNA]</scope>
    <source>
        <strain evidence="1">P6</strain>
    </source>
</reference>
<dbReference type="Proteomes" id="UP001163321">
    <property type="component" value="Chromosome 1"/>
</dbReference>
<comment type="caution">
    <text evidence="1">The sequence shown here is derived from an EMBL/GenBank/DDBJ whole genome shotgun (WGS) entry which is preliminary data.</text>
</comment>